<gene>
    <name evidence="2" type="ORF">BG55_03690</name>
</gene>
<dbReference type="Proteomes" id="UP000019918">
    <property type="component" value="Unassembled WGS sequence"/>
</dbReference>
<dbReference type="PATRIC" id="fig|69222.5.peg.781"/>
<comment type="caution">
    <text evidence="2">The sequence shown here is derived from an EMBL/GenBank/DDBJ whole genome shotgun (WGS) entry which is preliminary data.</text>
</comment>
<dbReference type="EMBL" id="JFHN01000023">
    <property type="protein sequence ID" value="EXU76765.1"/>
    <property type="molecule type" value="Genomic_DNA"/>
</dbReference>
<proteinExistence type="predicted"/>
<organism evidence="2 3">
    <name type="scientific">Erwinia mallotivora</name>
    <dbReference type="NCBI Taxonomy" id="69222"/>
    <lineage>
        <taxon>Bacteria</taxon>
        <taxon>Pseudomonadati</taxon>
        <taxon>Pseudomonadota</taxon>
        <taxon>Gammaproteobacteria</taxon>
        <taxon>Enterobacterales</taxon>
        <taxon>Erwiniaceae</taxon>
        <taxon>Erwinia</taxon>
    </lineage>
</organism>
<evidence type="ECO:0000313" key="3">
    <source>
        <dbReference type="Proteomes" id="UP000019918"/>
    </source>
</evidence>
<evidence type="ECO:0000256" key="1">
    <source>
        <dbReference type="SAM" id="MobiDB-lite"/>
    </source>
</evidence>
<keyword evidence="3" id="KW-1185">Reference proteome</keyword>
<protein>
    <submittedName>
        <fullName evidence="2">Uncharacterized protein</fullName>
    </submittedName>
</protein>
<evidence type="ECO:0000313" key="2">
    <source>
        <dbReference type="EMBL" id="EXU76765.1"/>
    </source>
</evidence>
<name>A0A014NSC9_9GAMM</name>
<dbReference type="STRING" id="69222.BG55_03690"/>
<accession>A0A014NSC9</accession>
<sequence>MVQQIINLSADTGTKMILSSTLANILRDMPHEVIMSTTALCNIISGKHDVENFVLNTLGPTAYFFLPEGNFISKIADYFVKEISEFVSSLYPYAKPDNIEDLKNYGMFLMVILIAVRHTLTLNDSPQNWYFKIPPFIGNMLIKANTYWNTLLDLSHSKGVTNSTSSRDKGMKDNPVDFEVDTNIKVLWPTAKLSPNTTYNKEALINEISRQSIKPVLGSFSSNSTTHQNLTVIEMPVDKQLYQSSSFHEWLQTKIIDEIKHAENIEIFNCKNKNIITTQPEDGNLVGNIYMNTQCDAVANPTSHKKIAGPALLNHKSKKNDFPADQNIAVRSNDKYPAGDSDTRLHLEMPLHSLSGPLSATPVTSTAVRPTPLLFFSALASSISQVYSAVIKQSYEAGESIGKHFKSSEQLQNNYSADGIIKQTQVKDHHGESRLESAASVRHIRSISTQSHSSRIFEDNKPLIHYLRKKGALEIRTKKKVITREELVAAVASHIYTAHPKDATKLKKTAGRILAGADLYGGRKNEKISSSQASTVVGSWLFTTLFGESFSNVISKKVAEKYPSSTCTVNQLSEILFPENNNNKNIFLEENIPPQKKEIFYNVLNEFANIMIPAFYFSDVSTRSMAIDSDEFAYLYTGSRYLSATGKLKDSTPQETILIGKSLWEIAVTDGIEVDKISFYLLPTLLFLAQHQPEMISTENDTLAAKLAAITAYVNYKKNLKAAREDLHKKIETYQAMVKKWMSKSKLADFIIDNLCSGVVKVDEKIHPYSSMNLARHSESLRDIAKQDYIDGTSRPCPPAPSSLTAANENATKGVADSFSHINEYLLWAALGSADKEEISFITDKNAEIRPVAVEFKACSEIEPNARSCFLNMISFLNPETTDLFSVMVDGEERIYFLKGEKGNDDGSYKIVRVDKDIESYIKYNLIGRPESLGKSDNVRGYTFSVHRKEIINANKKPADLINHYVKVHRERLYSALYASGDQKGSYQALWDFVKHMIPFYDCVEGSIKGDASQAVPACLIDAIMFLPVIGQSIGMSTRFAKGLARGITKGMEYGLARETAFEAGRVAIHEVALPTVNDFILLSKNMLRAIDPGFELINSAGNFLTKKLINILAKEKKNAALVTRLTVGQIIKDTPPLPDDYIMARLPGVKEKLPVKKVQENGSESIYVALSRDTGECFGKHYYLEGDMLIPVIRDQHPFLKHISMELADVITEEMFAENIVKSSLAGPDYMGIMHGDSGEMYLCSGYNFLPVIQKMSQDGSPYFFEIVMKDGKNLPIAFDPDMQKFYLNTENNSIINEKWNRLDIRCSLPGGRVKRGLSDACGIFTILPKPSEFSQEEIDLIDKIRIPYDKTKTYNMVENLNKKYYNDGPLFEVTQKISTINPKPPLETLVVEMNGQAVPVEIEIIRGHGIKYYASNLEMNEKYSLVFINGYWVFERSTDASVSRELLKATHGHSYEKALADSPISVPDSNGFRWDSNDNMFIKVKDEYLRVYSSDQGEIRKYLQNESGDKLYIKMQDGVLSPEGSHPLSENPDNIKNKHGNKPEPGTSNEPIIIADEALAIKLSDKWAIKEGADDIFNELRYSAIGTEGRFKGIYTIATHDQQSASAFEYFILQNEKIYKVRWDSYVQKWRVVNPDHPGSLAYAEPISLNTDNEWVVDFDLPGKGGAPRGLPKFTLPETRNTIKNEFILEKHMGPLEKASLKGNFAVSFRKAGRQTLQALAEGAGAKPHSILEKTIKPSSLEKYYPQNHLDIGKKIKEQGIEGLVGHWDEREGLTGIYLTGDIDVGTPLIRKGSHFIYPLEINDLSGSLTNLKKQKNWKSLCYSGDYDTHDIIIYKGAGRPRKVLSELKEEQEIIDLMNTEIAKVDAERTKASPIYRVIQHGPQVNYPTYMKDHKVDEPGPLSLAVANPGDFPVAMLDRGQWTMINNVDELAEYYTNVGAVIKNAWTRDSNLIYTPDGIKYRPGERQ</sequence>
<feature type="region of interest" description="Disordered" evidence="1">
    <location>
        <begin position="1524"/>
        <end position="1551"/>
    </location>
</feature>
<reference evidence="2 3" key="1">
    <citation type="submission" date="2014-02" db="EMBL/GenBank/DDBJ databases">
        <title>Draft genome of Erwinia mallotivora strain BT-MARDI, a papaya dieback pathogen.</title>
        <authorList>
            <person name="Redzuan R."/>
            <person name="Abu Bakar N."/>
            <person name="Badrun R."/>
            <person name="Mohd Raih M.F."/>
            <person name="Rozano L."/>
            <person name="Mat Amin N."/>
        </authorList>
    </citation>
    <scope>NUCLEOTIDE SEQUENCE [LARGE SCALE GENOMIC DNA]</scope>
    <source>
        <strain evidence="2 3">BT-MARDI</strain>
    </source>
</reference>